<dbReference type="EMBL" id="MCAQ01000004">
    <property type="protein sequence ID" value="RKF39580.1"/>
    <property type="molecule type" value="Genomic_DNA"/>
</dbReference>
<dbReference type="Proteomes" id="UP000286402">
    <property type="component" value="Unassembled WGS sequence"/>
</dbReference>
<keyword evidence="2" id="KW-1185">Reference proteome</keyword>
<dbReference type="AlphaFoldDB" id="A0A420G349"/>
<accession>A0A420G349</accession>
<proteinExistence type="predicted"/>
<reference evidence="1 2" key="1">
    <citation type="submission" date="2016-07" db="EMBL/GenBank/DDBJ databases">
        <title>Genome analysis of Sphingobacterium siyangense T12B17.</title>
        <authorList>
            <person name="Xu D."/>
            <person name="Su Y."/>
            <person name="Zheng S."/>
        </authorList>
    </citation>
    <scope>NUCLEOTIDE SEQUENCE [LARGE SCALE GENOMIC DNA]</scope>
    <source>
        <strain evidence="1 2">T12B17</strain>
    </source>
</reference>
<name>A0A420G349_9SPHI</name>
<gene>
    <name evidence="1" type="ORF">BCY89_24500</name>
</gene>
<protein>
    <submittedName>
        <fullName evidence="1">Uncharacterized protein</fullName>
    </submittedName>
</protein>
<organism evidence="1 2">
    <name type="scientific">Sphingobacterium siyangense</name>
    <dbReference type="NCBI Taxonomy" id="459529"/>
    <lineage>
        <taxon>Bacteria</taxon>
        <taxon>Pseudomonadati</taxon>
        <taxon>Bacteroidota</taxon>
        <taxon>Sphingobacteriia</taxon>
        <taxon>Sphingobacteriales</taxon>
        <taxon>Sphingobacteriaceae</taxon>
        <taxon>Sphingobacterium</taxon>
    </lineage>
</organism>
<evidence type="ECO:0000313" key="1">
    <source>
        <dbReference type="EMBL" id="RKF39580.1"/>
    </source>
</evidence>
<evidence type="ECO:0000313" key="2">
    <source>
        <dbReference type="Proteomes" id="UP000286402"/>
    </source>
</evidence>
<sequence length="84" mass="9524">MRGVIHNNYKFNKYFVHSGDELEITNYFFKNSSNFTESTTSILSASNLDSSCTAHSRNEKINQKGNTMIKTFMTSQTPTAMKAD</sequence>
<comment type="caution">
    <text evidence="1">The sequence shown here is derived from an EMBL/GenBank/DDBJ whole genome shotgun (WGS) entry which is preliminary data.</text>
</comment>